<dbReference type="InterPro" id="IPR050388">
    <property type="entry name" value="ABC_Ni/Peptide_Import"/>
</dbReference>
<dbReference type="PROSITE" id="PS50893">
    <property type="entry name" value="ABC_TRANSPORTER_2"/>
    <property type="match status" value="1"/>
</dbReference>
<dbReference type="GO" id="GO:0005524">
    <property type="term" value="F:ATP binding"/>
    <property type="evidence" value="ECO:0007669"/>
    <property type="project" value="UniProtKB-KW"/>
</dbReference>
<keyword evidence="7" id="KW-0472">Membrane</keyword>
<keyword evidence="3" id="KW-0813">Transport</keyword>
<evidence type="ECO:0000256" key="5">
    <source>
        <dbReference type="ARBA" id="ARBA00022741"/>
    </source>
</evidence>
<dbReference type="GO" id="GO:0015833">
    <property type="term" value="P:peptide transport"/>
    <property type="evidence" value="ECO:0007669"/>
    <property type="project" value="InterPro"/>
</dbReference>
<dbReference type="GO" id="GO:0016887">
    <property type="term" value="F:ATP hydrolysis activity"/>
    <property type="evidence" value="ECO:0007669"/>
    <property type="project" value="InterPro"/>
</dbReference>
<dbReference type="InterPro" id="IPR003593">
    <property type="entry name" value="AAA+_ATPase"/>
</dbReference>
<dbReference type="InterPro" id="IPR003439">
    <property type="entry name" value="ABC_transporter-like_ATP-bd"/>
</dbReference>
<evidence type="ECO:0000256" key="7">
    <source>
        <dbReference type="ARBA" id="ARBA00023136"/>
    </source>
</evidence>
<keyword evidence="5" id="KW-0547">Nucleotide-binding</keyword>
<dbReference type="PROSITE" id="PS00211">
    <property type="entry name" value="ABC_TRANSPORTER_1"/>
    <property type="match status" value="1"/>
</dbReference>
<dbReference type="PANTHER" id="PTHR43297">
    <property type="entry name" value="OLIGOPEPTIDE TRANSPORT ATP-BINDING PROTEIN APPD"/>
    <property type="match status" value="1"/>
</dbReference>
<dbReference type="NCBIfam" id="TIGR01727">
    <property type="entry name" value="oligo_HPY"/>
    <property type="match status" value="1"/>
</dbReference>
<feature type="domain" description="ABC transporter" evidence="8">
    <location>
        <begin position="17"/>
        <end position="271"/>
    </location>
</feature>
<evidence type="ECO:0000256" key="6">
    <source>
        <dbReference type="ARBA" id="ARBA00022840"/>
    </source>
</evidence>
<gene>
    <name evidence="9" type="ORF">ABRZ09_07115</name>
</gene>
<sequence length="357" mass="38631">MTAHESVPAQAAPRLDVRSLSTSFATEDGRIQSVADVSFRLMPGQTLALVGESGSGKSVTSLSLMGLHAKTSDAQVQGEAHFVLRDGRTVDLLRLDQKALRGLRGNEMAMVFQEPMTSLNPVLTVGEQIAESVRLHMGLDKAEAMAHARRMLELVEIPAAAQRVREYPHQMSGGMRQRVMIALAMACDPTLLIADEPTTALDVTIQAQILALMGRLQRETGMSILFITHNLGVVAQYADAIAVMYAGRIVETASVGDLFAEPLHPYTRGLLGCLPGVARKRDQEEANRRMDGVPRRRLQAIPGQVSSPLAPPPGCAFAPRCGRRQAACDAAMPALDEINADRWPLRQVRCIRAGETA</sequence>
<protein>
    <submittedName>
        <fullName evidence="9">ABC transporter ATP-binding protein</fullName>
    </submittedName>
</protein>
<dbReference type="CDD" id="cd03257">
    <property type="entry name" value="ABC_NikE_OppD_transporters"/>
    <property type="match status" value="1"/>
</dbReference>
<dbReference type="PANTHER" id="PTHR43297:SF2">
    <property type="entry name" value="DIPEPTIDE TRANSPORT ATP-BINDING PROTEIN DPPD"/>
    <property type="match status" value="1"/>
</dbReference>
<dbReference type="Gene3D" id="3.40.50.300">
    <property type="entry name" value="P-loop containing nucleotide triphosphate hydrolases"/>
    <property type="match status" value="1"/>
</dbReference>
<evidence type="ECO:0000313" key="9">
    <source>
        <dbReference type="EMBL" id="XDJ49034.1"/>
    </source>
</evidence>
<dbReference type="SMART" id="SM00382">
    <property type="entry name" value="AAA"/>
    <property type="match status" value="1"/>
</dbReference>
<dbReference type="RefSeq" id="WP_368646460.1">
    <property type="nucleotide sequence ID" value="NZ_CP158255.1"/>
</dbReference>
<dbReference type="FunFam" id="3.40.50.300:FF:000016">
    <property type="entry name" value="Oligopeptide ABC transporter ATP-binding component"/>
    <property type="match status" value="1"/>
</dbReference>
<dbReference type="Pfam" id="PF08352">
    <property type="entry name" value="oligo_HPY"/>
    <property type="match status" value="2"/>
</dbReference>
<dbReference type="InterPro" id="IPR027417">
    <property type="entry name" value="P-loop_NTPase"/>
</dbReference>
<evidence type="ECO:0000256" key="3">
    <source>
        <dbReference type="ARBA" id="ARBA00022448"/>
    </source>
</evidence>
<comment type="similarity">
    <text evidence="2">Belongs to the ABC transporter superfamily.</text>
</comment>
<evidence type="ECO:0000256" key="4">
    <source>
        <dbReference type="ARBA" id="ARBA00022475"/>
    </source>
</evidence>
<keyword evidence="4" id="KW-1003">Cell membrane</keyword>
<evidence type="ECO:0000259" key="8">
    <source>
        <dbReference type="PROSITE" id="PS50893"/>
    </source>
</evidence>
<keyword evidence="6 9" id="KW-0067">ATP-binding</keyword>
<dbReference type="SUPFAM" id="SSF52540">
    <property type="entry name" value="P-loop containing nucleoside triphosphate hydrolases"/>
    <property type="match status" value="1"/>
</dbReference>
<dbReference type="GO" id="GO:0005886">
    <property type="term" value="C:plasma membrane"/>
    <property type="evidence" value="ECO:0007669"/>
    <property type="project" value="UniProtKB-SubCell"/>
</dbReference>
<proteinExistence type="inferred from homology"/>
<dbReference type="Pfam" id="PF00005">
    <property type="entry name" value="ABC_tran"/>
    <property type="match status" value="1"/>
</dbReference>
<dbReference type="InterPro" id="IPR013563">
    <property type="entry name" value="Oligopep_ABC_C"/>
</dbReference>
<reference evidence="9" key="1">
    <citation type="submission" date="2024-05" db="EMBL/GenBank/DDBJ databases">
        <authorList>
            <person name="Luo Y.-C."/>
            <person name="Nicholds J."/>
            <person name="Mortimer T."/>
            <person name="Maboni G."/>
        </authorList>
    </citation>
    <scope>NUCLEOTIDE SEQUENCE</scope>
    <source>
        <strain evidence="9">151108</strain>
    </source>
</reference>
<evidence type="ECO:0000256" key="1">
    <source>
        <dbReference type="ARBA" id="ARBA00004417"/>
    </source>
</evidence>
<dbReference type="GO" id="GO:0055085">
    <property type="term" value="P:transmembrane transport"/>
    <property type="evidence" value="ECO:0007669"/>
    <property type="project" value="UniProtKB-ARBA"/>
</dbReference>
<evidence type="ECO:0000256" key="2">
    <source>
        <dbReference type="ARBA" id="ARBA00005417"/>
    </source>
</evidence>
<name>A0AB39D4R1_9BURK</name>
<dbReference type="AlphaFoldDB" id="A0AB39D4R1"/>
<organism evidence="9">
    <name type="scientific">Castellaniella ginsengisoli</name>
    <dbReference type="NCBI Taxonomy" id="546114"/>
    <lineage>
        <taxon>Bacteria</taxon>
        <taxon>Pseudomonadati</taxon>
        <taxon>Pseudomonadota</taxon>
        <taxon>Betaproteobacteria</taxon>
        <taxon>Burkholderiales</taxon>
        <taxon>Alcaligenaceae</taxon>
        <taxon>Castellaniella</taxon>
    </lineage>
</organism>
<comment type="subcellular location">
    <subcellularLocation>
        <location evidence="1">Cell inner membrane</location>
        <topology evidence="1">Peripheral membrane protein</topology>
    </subcellularLocation>
</comment>
<accession>A0AB39D4R1</accession>
<dbReference type="InterPro" id="IPR017871">
    <property type="entry name" value="ABC_transporter-like_CS"/>
</dbReference>
<dbReference type="EMBL" id="CP158255">
    <property type="protein sequence ID" value="XDJ49034.1"/>
    <property type="molecule type" value="Genomic_DNA"/>
</dbReference>